<evidence type="ECO:0000256" key="1">
    <source>
        <dbReference type="ARBA" id="ARBA00004123"/>
    </source>
</evidence>
<accession>A0A4V1IU73</accession>
<proteinExistence type="predicted"/>
<keyword evidence="5" id="KW-0862">Zinc</keyword>
<evidence type="ECO:0000259" key="8">
    <source>
        <dbReference type="PROSITE" id="PS50157"/>
    </source>
</evidence>
<comment type="subcellular location">
    <subcellularLocation>
        <location evidence="1">Nucleus</location>
    </subcellularLocation>
</comment>
<keyword evidence="2" id="KW-0479">Metal-binding</keyword>
<keyword evidence="4 7" id="KW-0863">Zinc-finger</keyword>
<dbReference type="GO" id="GO:0005634">
    <property type="term" value="C:nucleus"/>
    <property type="evidence" value="ECO:0007669"/>
    <property type="project" value="UniProtKB-SubCell"/>
</dbReference>
<feature type="domain" description="C2H2-type" evidence="8">
    <location>
        <begin position="14"/>
        <end position="42"/>
    </location>
</feature>
<evidence type="ECO:0000256" key="6">
    <source>
        <dbReference type="ARBA" id="ARBA00023242"/>
    </source>
</evidence>
<evidence type="ECO:0000256" key="4">
    <source>
        <dbReference type="ARBA" id="ARBA00022771"/>
    </source>
</evidence>
<protein>
    <recommendedName>
        <fullName evidence="8">C2H2-type domain-containing protein</fullName>
    </recommendedName>
</protein>
<dbReference type="AlphaFoldDB" id="A0A4V1IU73"/>
<dbReference type="OrthoDB" id="8922241at2759"/>
<dbReference type="PANTHER" id="PTHR24394:SF29">
    <property type="entry name" value="MYONEURIN"/>
    <property type="match status" value="1"/>
</dbReference>
<evidence type="ECO:0000256" key="5">
    <source>
        <dbReference type="ARBA" id="ARBA00022833"/>
    </source>
</evidence>
<evidence type="ECO:0000313" key="9">
    <source>
        <dbReference type="EMBL" id="RKO99558.1"/>
    </source>
</evidence>
<evidence type="ECO:0000256" key="2">
    <source>
        <dbReference type="ARBA" id="ARBA00022723"/>
    </source>
</evidence>
<dbReference type="SUPFAM" id="SSF57667">
    <property type="entry name" value="beta-beta-alpha zinc fingers"/>
    <property type="match status" value="1"/>
</dbReference>
<dbReference type="Gene3D" id="3.30.160.60">
    <property type="entry name" value="Classic Zinc Finger"/>
    <property type="match status" value="2"/>
</dbReference>
<dbReference type="PROSITE" id="PS00028">
    <property type="entry name" value="ZINC_FINGER_C2H2_1"/>
    <property type="match status" value="1"/>
</dbReference>
<dbReference type="STRING" id="1555241.A0A4V1IU73"/>
<dbReference type="GO" id="GO:0008270">
    <property type="term" value="F:zinc ion binding"/>
    <property type="evidence" value="ECO:0007669"/>
    <property type="project" value="UniProtKB-KW"/>
</dbReference>
<name>A0A4V1IU73_9FUNG</name>
<gene>
    <name evidence="9" type="ORF">CXG81DRAFT_4847</name>
</gene>
<dbReference type="PROSITE" id="PS50157">
    <property type="entry name" value="ZINC_FINGER_C2H2_2"/>
    <property type="match status" value="2"/>
</dbReference>
<dbReference type="InterPro" id="IPR013087">
    <property type="entry name" value="Znf_C2H2_type"/>
</dbReference>
<dbReference type="EMBL" id="ML014276">
    <property type="protein sequence ID" value="RKO99558.1"/>
    <property type="molecule type" value="Genomic_DNA"/>
</dbReference>
<dbReference type="FunFam" id="3.30.160.60:FF:000373">
    <property type="entry name" value="Putative transcriptional repressor ctcf"/>
    <property type="match status" value="1"/>
</dbReference>
<evidence type="ECO:0000313" key="10">
    <source>
        <dbReference type="Proteomes" id="UP000274922"/>
    </source>
</evidence>
<dbReference type="PANTHER" id="PTHR24394">
    <property type="entry name" value="ZINC FINGER PROTEIN"/>
    <property type="match status" value="1"/>
</dbReference>
<dbReference type="GO" id="GO:0000981">
    <property type="term" value="F:DNA-binding transcription factor activity, RNA polymerase II-specific"/>
    <property type="evidence" value="ECO:0007669"/>
    <property type="project" value="TreeGrafter"/>
</dbReference>
<evidence type="ECO:0000256" key="3">
    <source>
        <dbReference type="ARBA" id="ARBA00022737"/>
    </source>
</evidence>
<evidence type="ECO:0000256" key="7">
    <source>
        <dbReference type="PROSITE-ProRule" id="PRU00042"/>
    </source>
</evidence>
<feature type="non-terminal residue" evidence="9">
    <location>
        <position position="1"/>
    </location>
</feature>
<keyword evidence="3" id="KW-0677">Repeat</keyword>
<reference evidence="10" key="1">
    <citation type="journal article" date="2018" name="Nat. Microbiol.">
        <title>Leveraging single-cell genomics to expand the fungal tree of life.</title>
        <authorList>
            <person name="Ahrendt S.R."/>
            <person name="Quandt C.A."/>
            <person name="Ciobanu D."/>
            <person name="Clum A."/>
            <person name="Salamov A."/>
            <person name="Andreopoulos B."/>
            <person name="Cheng J.F."/>
            <person name="Woyke T."/>
            <person name="Pelin A."/>
            <person name="Henrissat B."/>
            <person name="Reynolds N.K."/>
            <person name="Benny G.L."/>
            <person name="Smith M.E."/>
            <person name="James T.Y."/>
            <person name="Grigoriev I.V."/>
        </authorList>
    </citation>
    <scope>NUCLEOTIDE SEQUENCE [LARGE SCALE GENOMIC DNA]</scope>
    <source>
        <strain evidence="10">ATCC 52028</strain>
    </source>
</reference>
<feature type="non-terminal residue" evidence="9">
    <location>
        <position position="61"/>
    </location>
</feature>
<sequence>LKSHMLCHSGARPHNCPDCEASFARKHDLQRHVRTLHTDQRRFKCGQCGQAFARADALRRH</sequence>
<dbReference type="SMART" id="SM00355">
    <property type="entry name" value="ZnF_C2H2"/>
    <property type="match status" value="2"/>
</dbReference>
<keyword evidence="10" id="KW-1185">Reference proteome</keyword>
<organism evidence="9 10">
    <name type="scientific">Caulochytrium protostelioides</name>
    <dbReference type="NCBI Taxonomy" id="1555241"/>
    <lineage>
        <taxon>Eukaryota</taxon>
        <taxon>Fungi</taxon>
        <taxon>Fungi incertae sedis</taxon>
        <taxon>Chytridiomycota</taxon>
        <taxon>Chytridiomycota incertae sedis</taxon>
        <taxon>Chytridiomycetes</taxon>
        <taxon>Caulochytriales</taxon>
        <taxon>Caulochytriaceae</taxon>
        <taxon>Caulochytrium</taxon>
    </lineage>
</organism>
<keyword evidence="6" id="KW-0539">Nucleus</keyword>
<dbReference type="InterPro" id="IPR036236">
    <property type="entry name" value="Znf_C2H2_sf"/>
</dbReference>
<dbReference type="Pfam" id="PF00096">
    <property type="entry name" value="zf-C2H2"/>
    <property type="match status" value="2"/>
</dbReference>
<dbReference type="Proteomes" id="UP000274922">
    <property type="component" value="Unassembled WGS sequence"/>
</dbReference>
<dbReference type="FunFam" id="3.30.160.60:FF:000145">
    <property type="entry name" value="Zinc finger protein 574"/>
    <property type="match status" value="1"/>
</dbReference>
<feature type="domain" description="C2H2-type" evidence="8">
    <location>
        <begin position="43"/>
        <end position="61"/>
    </location>
</feature>